<evidence type="ECO:0000313" key="2">
    <source>
        <dbReference type="EMBL" id="TFY52218.1"/>
    </source>
</evidence>
<dbReference type="AlphaFoldDB" id="A0A4Y9XR15"/>
<accession>A0A4Y9XR15</accession>
<dbReference type="Proteomes" id="UP000298327">
    <property type="component" value="Unassembled WGS sequence"/>
</dbReference>
<feature type="compositionally biased region" description="Polar residues" evidence="1">
    <location>
        <begin position="10"/>
        <end position="26"/>
    </location>
</feature>
<gene>
    <name evidence="2" type="ORF">EVG20_g10650</name>
</gene>
<evidence type="ECO:0000313" key="3">
    <source>
        <dbReference type="Proteomes" id="UP000298327"/>
    </source>
</evidence>
<reference evidence="2 3" key="1">
    <citation type="submission" date="2019-02" db="EMBL/GenBank/DDBJ databases">
        <title>Genome sequencing of the rare red list fungi Dentipellis fragilis.</title>
        <authorList>
            <person name="Buettner E."/>
            <person name="Kellner H."/>
        </authorList>
    </citation>
    <scope>NUCLEOTIDE SEQUENCE [LARGE SCALE GENOMIC DNA]</scope>
    <source>
        <strain evidence="2 3">DSM 105465</strain>
    </source>
</reference>
<comment type="caution">
    <text evidence="2">The sequence shown here is derived from an EMBL/GenBank/DDBJ whole genome shotgun (WGS) entry which is preliminary data.</text>
</comment>
<protein>
    <submittedName>
        <fullName evidence="2">Uncharacterized protein</fullName>
    </submittedName>
</protein>
<keyword evidence="3" id="KW-1185">Reference proteome</keyword>
<sequence length="159" mass="18143">MSYHPHATAHGQQHAPSAQHMATSASQTSADFLADSLTAVQSRAVNYDHVVLPSRAQLDQEIYEAKLARDQGRISPLQYCEVIARCMLVGNARSDRAKQGLRKSIRGEDTRELRKRDFDLNDSELDESLEQARRRVDMKMENKRRSEQGMYRRTVTRGL</sequence>
<evidence type="ECO:0000256" key="1">
    <source>
        <dbReference type="SAM" id="MobiDB-lite"/>
    </source>
</evidence>
<feature type="region of interest" description="Disordered" evidence="1">
    <location>
        <begin position="1"/>
        <end position="26"/>
    </location>
</feature>
<name>A0A4Y9XR15_9AGAM</name>
<organism evidence="2 3">
    <name type="scientific">Dentipellis fragilis</name>
    <dbReference type="NCBI Taxonomy" id="205917"/>
    <lineage>
        <taxon>Eukaryota</taxon>
        <taxon>Fungi</taxon>
        <taxon>Dikarya</taxon>
        <taxon>Basidiomycota</taxon>
        <taxon>Agaricomycotina</taxon>
        <taxon>Agaricomycetes</taxon>
        <taxon>Russulales</taxon>
        <taxon>Hericiaceae</taxon>
        <taxon>Dentipellis</taxon>
    </lineage>
</organism>
<dbReference type="EMBL" id="SEOQ01001349">
    <property type="protein sequence ID" value="TFY52218.1"/>
    <property type="molecule type" value="Genomic_DNA"/>
</dbReference>
<dbReference type="OrthoDB" id="10360921at2759"/>
<proteinExistence type="predicted"/>